<feature type="region of interest" description="Disordered" evidence="1">
    <location>
        <begin position="1"/>
        <end position="73"/>
    </location>
</feature>
<keyword evidence="3" id="KW-1185">Reference proteome</keyword>
<reference evidence="2 3" key="1">
    <citation type="journal article" date="2014" name="Nat. Commun.">
        <title>Multiple recent horizontal transfers of a large genomic region in cheese making fungi.</title>
        <authorList>
            <person name="Cheeseman K."/>
            <person name="Ropars J."/>
            <person name="Renault P."/>
            <person name="Dupont J."/>
            <person name="Gouzy J."/>
            <person name="Branca A."/>
            <person name="Abraham A.L."/>
            <person name="Ceppi M."/>
            <person name="Conseiller E."/>
            <person name="Debuchy R."/>
            <person name="Malagnac F."/>
            <person name="Goarin A."/>
            <person name="Silar P."/>
            <person name="Lacoste S."/>
            <person name="Sallet E."/>
            <person name="Bensimon A."/>
            <person name="Giraud T."/>
            <person name="Brygoo Y."/>
        </authorList>
    </citation>
    <scope>NUCLEOTIDE SEQUENCE [LARGE SCALE GENOMIC DNA]</scope>
    <source>
        <strain evidence="3">FM 013</strain>
    </source>
</reference>
<evidence type="ECO:0000256" key="1">
    <source>
        <dbReference type="SAM" id="MobiDB-lite"/>
    </source>
</evidence>
<feature type="compositionally biased region" description="Basic and acidic residues" evidence="1">
    <location>
        <begin position="9"/>
        <end position="24"/>
    </location>
</feature>
<protein>
    <submittedName>
        <fullName evidence="2">Str. FM013</fullName>
    </submittedName>
</protein>
<dbReference type="AlphaFoldDB" id="A0A0G4NZA1"/>
<gene>
    <name evidence="2" type="ORF">PCAMFM013_S003g000125</name>
</gene>
<name>A0A0G4NZA1_PENC3</name>
<sequence>MDWLTNLFKGKDSAKTAQEKVEKRGSKRHSQNVLAREKELRRGKDNGGKKARFFWGSPGQTYESNVRGPGEGV</sequence>
<evidence type="ECO:0000313" key="3">
    <source>
        <dbReference type="Proteomes" id="UP000053732"/>
    </source>
</evidence>
<evidence type="ECO:0000313" key="2">
    <source>
        <dbReference type="EMBL" id="CRL19334.1"/>
    </source>
</evidence>
<dbReference type="EMBL" id="HG793136">
    <property type="protein sequence ID" value="CRL19334.1"/>
    <property type="molecule type" value="Genomic_DNA"/>
</dbReference>
<proteinExistence type="predicted"/>
<organism evidence="2 3">
    <name type="scientific">Penicillium camemberti (strain FM 013)</name>
    <dbReference type="NCBI Taxonomy" id="1429867"/>
    <lineage>
        <taxon>Eukaryota</taxon>
        <taxon>Fungi</taxon>
        <taxon>Dikarya</taxon>
        <taxon>Ascomycota</taxon>
        <taxon>Pezizomycotina</taxon>
        <taxon>Eurotiomycetes</taxon>
        <taxon>Eurotiomycetidae</taxon>
        <taxon>Eurotiales</taxon>
        <taxon>Aspergillaceae</taxon>
        <taxon>Penicillium</taxon>
    </lineage>
</organism>
<accession>A0A0G4NZA1</accession>
<feature type="compositionally biased region" description="Basic and acidic residues" evidence="1">
    <location>
        <begin position="35"/>
        <end position="48"/>
    </location>
</feature>
<dbReference type="Proteomes" id="UP000053732">
    <property type="component" value="Unassembled WGS sequence"/>
</dbReference>